<evidence type="ECO:0000256" key="1">
    <source>
        <dbReference type="SAM" id="SignalP"/>
    </source>
</evidence>
<evidence type="ECO:0000313" key="2">
    <source>
        <dbReference type="EMBL" id="MDX8055340.1"/>
    </source>
</evidence>
<reference evidence="2 3" key="1">
    <citation type="submission" date="2023-11" db="EMBL/GenBank/DDBJ databases">
        <title>Lentzea sokolovensis, sp. nov., Lentzea kristufkii, sp. nov., and Lentzea miocenensis, sp. nov., rare actinobacteria from Sokolov Coal Basin, Miocene lacustrine sediment, Czech Republic.</title>
        <authorList>
            <person name="Lara A."/>
            <person name="Kotroba L."/>
            <person name="Nouioui I."/>
            <person name="Neumann-Schaal M."/>
            <person name="Mast Y."/>
            <person name="Chronakova A."/>
        </authorList>
    </citation>
    <scope>NUCLEOTIDE SEQUENCE [LARGE SCALE GENOMIC DNA]</scope>
    <source>
        <strain evidence="2 3">BCCO 10_0798</strain>
    </source>
</reference>
<comment type="caution">
    <text evidence="2">The sequence shown here is derived from an EMBL/GenBank/DDBJ whole genome shotgun (WGS) entry which is preliminary data.</text>
</comment>
<keyword evidence="3" id="KW-1185">Reference proteome</keyword>
<dbReference type="PROSITE" id="PS51257">
    <property type="entry name" value="PROKAR_LIPOPROTEIN"/>
    <property type="match status" value="1"/>
</dbReference>
<evidence type="ECO:0000313" key="3">
    <source>
        <dbReference type="Proteomes" id="UP001271792"/>
    </source>
</evidence>
<dbReference type="EMBL" id="JAXAVV010000027">
    <property type="protein sequence ID" value="MDX8055340.1"/>
    <property type="molecule type" value="Genomic_DNA"/>
</dbReference>
<dbReference type="RefSeq" id="WP_319989071.1">
    <property type="nucleotide sequence ID" value="NZ_JAXAVV010000027.1"/>
</dbReference>
<protein>
    <recommendedName>
        <fullName evidence="4">Lipoprotein</fullName>
    </recommendedName>
</protein>
<accession>A0ABU4U436</accession>
<dbReference type="Proteomes" id="UP001271792">
    <property type="component" value="Unassembled WGS sequence"/>
</dbReference>
<organism evidence="2 3">
    <name type="scientific">Lentzea kristufekii</name>
    <dbReference type="NCBI Taxonomy" id="3095430"/>
    <lineage>
        <taxon>Bacteria</taxon>
        <taxon>Bacillati</taxon>
        <taxon>Actinomycetota</taxon>
        <taxon>Actinomycetes</taxon>
        <taxon>Pseudonocardiales</taxon>
        <taxon>Pseudonocardiaceae</taxon>
        <taxon>Lentzea</taxon>
    </lineage>
</organism>
<evidence type="ECO:0008006" key="4">
    <source>
        <dbReference type="Google" id="ProtNLM"/>
    </source>
</evidence>
<feature type="signal peptide" evidence="1">
    <location>
        <begin position="1"/>
        <end position="18"/>
    </location>
</feature>
<keyword evidence="1" id="KW-0732">Signal</keyword>
<sequence length="136" mass="15526">MRLLLVLMLLLLTGCVPESETSRELEGLGEQIVDHWKARQEVADADYEYSQGLAPDDYHLRLEVTLKAEAVTDQVVDEIVEIGERNCWLGPWDTYNPTYAVRGTDGTEIRSGTFHLRPDMEQKWGPRKPQVIPTSR</sequence>
<gene>
    <name evidence="2" type="ORF">SK571_38700</name>
</gene>
<reference evidence="2 3" key="2">
    <citation type="submission" date="2023-11" db="EMBL/GenBank/DDBJ databases">
        <authorList>
            <person name="Lara A.C."/>
            <person name="Chronakova A."/>
        </authorList>
    </citation>
    <scope>NUCLEOTIDE SEQUENCE [LARGE SCALE GENOMIC DNA]</scope>
    <source>
        <strain evidence="2 3">BCCO 10_0798</strain>
    </source>
</reference>
<name>A0ABU4U436_9PSEU</name>
<feature type="chain" id="PRO_5045686385" description="Lipoprotein" evidence="1">
    <location>
        <begin position="19"/>
        <end position="136"/>
    </location>
</feature>
<proteinExistence type="predicted"/>